<accession>A0A0H2ZF89</accession>
<sequence length="75" mass="8281">MLKRRQYINRHDAVPRSVQGLVAQHLGDLRGSEVDPPADLQAGPVDSLRPLVRCAQADPQSIRRAIKDSGELRDA</sequence>
<evidence type="ECO:0000313" key="1">
    <source>
        <dbReference type="EMBL" id="ABJ13026.1"/>
    </source>
</evidence>
<name>A0A0H2ZF89_PSEAB</name>
<protein>
    <submittedName>
        <fullName evidence="1">Uncharacterized protein</fullName>
    </submittedName>
</protein>
<gene>
    <name evidence="1" type="ordered locus">PA14_15370</name>
</gene>
<dbReference type="KEGG" id="pau:PA14_15370"/>
<dbReference type="EMBL" id="CP000438">
    <property type="protein sequence ID" value="ABJ13026.1"/>
    <property type="molecule type" value="Genomic_DNA"/>
</dbReference>
<evidence type="ECO:0000313" key="2">
    <source>
        <dbReference type="Proteomes" id="UP000000653"/>
    </source>
</evidence>
<dbReference type="HOGENOM" id="CLU_2668196_0_0_6"/>
<dbReference type="AlphaFoldDB" id="A0A0H2ZF89"/>
<reference evidence="1 2" key="1">
    <citation type="journal article" date="2006" name="Genome Biol.">
        <title>Genomic analysis reveals that Pseudomonas aeruginosa virulence is combinatorial.</title>
        <authorList>
            <person name="Lee D.G."/>
            <person name="Urbach J.M."/>
            <person name="Wu G."/>
            <person name="Liberati N.T."/>
            <person name="Feinbaum R.L."/>
            <person name="Miyata S."/>
            <person name="Diggins L.T."/>
            <person name="He J."/>
            <person name="Saucier M."/>
            <person name="Deziel E."/>
            <person name="Friedman L."/>
            <person name="Li L."/>
            <person name="Grills G."/>
            <person name="Montgomery K."/>
            <person name="Kucherlapati R."/>
            <person name="Rahme L.G."/>
            <person name="Ausubel F.M."/>
        </authorList>
    </citation>
    <scope>NUCLEOTIDE SEQUENCE [LARGE SCALE GENOMIC DNA]</scope>
    <source>
        <strain evidence="1 2">UCBPP-PA14</strain>
    </source>
</reference>
<organism evidence="1 2">
    <name type="scientific">Pseudomonas aeruginosa (strain UCBPP-PA14)</name>
    <dbReference type="NCBI Taxonomy" id="208963"/>
    <lineage>
        <taxon>Bacteria</taxon>
        <taxon>Pseudomonadati</taxon>
        <taxon>Pseudomonadota</taxon>
        <taxon>Gammaproteobacteria</taxon>
        <taxon>Pseudomonadales</taxon>
        <taxon>Pseudomonadaceae</taxon>
        <taxon>Pseudomonas</taxon>
    </lineage>
</organism>
<proteinExistence type="predicted"/>
<dbReference type="Proteomes" id="UP000000653">
    <property type="component" value="Chromosome"/>
</dbReference>